<dbReference type="PROSITE" id="PS00138">
    <property type="entry name" value="SUBTILASE_SER"/>
    <property type="match status" value="1"/>
</dbReference>
<gene>
    <name evidence="13" type="ORF">G6F64_003648</name>
</gene>
<evidence type="ECO:0000256" key="9">
    <source>
        <dbReference type="SAM" id="SignalP"/>
    </source>
</evidence>
<proteinExistence type="inferred from homology"/>
<keyword evidence="6 8" id="KW-0720">Serine protease</keyword>
<dbReference type="Pfam" id="PF00082">
    <property type="entry name" value="Peptidase_S8"/>
    <property type="match status" value="1"/>
</dbReference>
<comment type="similarity">
    <text evidence="1 8">Belongs to the peptidase S8 family.</text>
</comment>
<dbReference type="PROSITE" id="PS51892">
    <property type="entry name" value="SUBTILASE"/>
    <property type="match status" value="1"/>
</dbReference>
<sequence>MKRPSLLLWSCLFIWTVESLDIQHPKLNQKISDVIPGRYMIELNQNDSITFFTQSFRQDDTYLKVNHQYNHDFFHGLSININTEDDEVHKSTLESILKRPDVQSVSPVRRIPRPKAIVERTGIEVNSILPHHMTQVDLVHSELKNKGKGILVGVLDTGIDYMLPALGGGFGKGYKVVTGYDLVGDQYNGDNTPVPDPDPLDACGAGSGASGHGTHVSGIIAGEDETINFTGVAPEANLAMYRVFGCEGTTGDDVIVNALLMAYDAGVDVINLSLGSTNPWTDASDPEIKVVNQIVSKGVHVVISAGNAGEQGAYTLSSPSSARLAFSIASVENDFYNTTTLLASGFDQPIVYSLSSDFDPLAKLVSGDLALTAKVDNTTDDACKASDVSESVKGKVALVQRGACTFTEKVNNAAAAGALSVIIYDNTDEPLSGAATPNTTIASVRITMADGLALIAAAGKETVKINFDAGYRVVPVSDGGSVSSFSSMGPSAELIFKPNIAGVGGHVFSTLPRYLGGWGLMSGTSMASPYVAGSIALYIHAHGKKEKEVQFVQEQFQNYASPRLISKSQMIDSPIRAGAGLVQVYDTITQCIHVTPSQISFNDTSSHKYRKQSFTVTNSGNVTVQYRLTHMPSTGVAPYNLRLSGYTPIEPAANVKANANLLMSKKEFNLAPGESVEIKVAVVPPNVNSREHIYYGGYIILSPLQAGKEVRIPYIGVKGKQKDLPIFDDGYPYISDGNKSYGIRDTYIYDRTRARNAPYVVYRLLAPTRYLKPELFHVNTGRILGFYRTDMDYLSRHFLDEADYYSTIRWSGTYVPITYKETLGIPAPPGVYQLRLSALKLFGDPDTLSDWEVFTSGLIVLRN</sequence>
<dbReference type="Proteomes" id="UP000716291">
    <property type="component" value="Unassembled WGS sequence"/>
</dbReference>
<dbReference type="PRINTS" id="PR00723">
    <property type="entry name" value="SUBTILISIN"/>
</dbReference>
<evidence type="ECO:0000256" key="4">
    <source>
        <dbReference type="ARBA" id="ARBA00022729"/>
    </source>
</evidence>
<feature type="active site" description="Charge relay system" evidence="7 8">
    <location>
        <position position="156"/>
    </location>
</feature>
<feature type="domain" description="C5a peptidase/Subtilisin-like protease SBT2-like Fn3-like" evidence="12">
    <location>
        <begin position="599"/>
        <end position="714"/>
    </location>
</feature>
<keyword evidence="4 9" id="KW-0732">Signal</keyword>
<dbReference type="OrthoDB" id="206201at2759"/>
<dbReference type="GO" id="GO:0016020">
    <property type="term" value="C:membrane"/>
    <property type="evidence" value="ECO:0007669"/>
    <property type="project" value="InterPro"/>
</dbReference>
<evidence type="ECO:0000256" key="6">
    <source>
        <dbReference type="ARBA" id="ARBA00022825"/>
    </source>
</evidence>
<protein>
    <submittedName>
        <fullName evidence="13">Uncharacterized protein</fullName>
    </submittedName>
</protein>
<keyword evidence="5 8" id="KW-0378">Hydrolase</keyword>
<feature type="active site" description="Charge relay system" evidence="7 8">
    <location>
        <position position="212"/>
    </location>
</feature>
<dbReference type="AlphaFoldDB" id="A0A9P6XE84"/>
<evidence type="ECO:0000256" key="7">
    <source>
        <dbReference type="PIRSR" id="PIRSR615500-1"/>
    </source>
</evidence>
<organism evidence="13 14">
    <name type="scientific">Rhizopus oryzae</name>
    <name type="common">Mucormycosis agent</name>
    <name type="synonym">Rhizopus arrhizus var. delemar</name>
    <dbReference type="NCBI Taxonomy" id="64495"/>
    <lineage>
        <taxon>Eukaryota</taxon>
        <taxon>Fungi</taxon>
        <taxon>Fungi incertae sedis</taxon>
        <taxon>Mucoromycota</taxon>
        <taxon>Mucoromycotina</taxon>
        <taxon>Mucoromycetes</taxon>
        <taxon>Mucorales</taxon>
        <taxon>Mucorineae</taxon>
        <taxon>Rhizopodaceae</taxon>
        <taxon>Rhizopus</taxon>
    </lineage>
</organism>
<comment type="caution">
    <text evidence="13">The sequence shown here is derived from an EMBL/GenBank/DDBJ whole genome shotgun (WGS) entry which is preliminary data.</text>
</comment>
<dbReference type="InterPro" id="IPR000209">
    <property type="entry name" value="Peptidase_S8/S53_dom"/>
</dbReference>
<dbReference type="InterPro" id="IPR036852">
    <property type="entry name" value="Peptidase_S8/S53_dom_sf"/>
</dbReference>
<evidence type="ECO:0000313" key="13">
    <source>
        <dbReference type="EMBL" id="KAG1311642.1"/>
    </source>
</evidence>
<dbReference type="CDD" id="cd07489">
    <property type="entry name" value="Peptidases_S8_5"/>
    <property type="match status" value="1"/>
</dbReference>
<dbReference type="PANTHER" id="PTHR43806">
    <property type="entry name" value="PEPTIDASE S8"/>
    <property type="match status" value="1"/>
</dbReference>
<evidence type="ECO:0000259" key="10">
    <source>
        <dbReference type="Pfam" id="PF00082"/>
    </source>
</evidence>
<evidence type="ECO:0000259" key="11">
    <source>
        <dbReference type="Pfam" id="PF02225"/>
    </source>
</evidence>
<dbReference type="EMBL" id="JAANQT010000366">
    <property type="protein sequence ID" value="KAG1311642.1"/>
    <property type="molecule type" value="Genomic_DNA"/>
</dbReference>
<dbReference type="Gene3D" id="3.40.50.200">
    <property type="entry name" value="Peptidase S8/S53 domain"/>
    <property type="match status" value="1"/>
</dbReference>
<dbReference type="InterPro" id="IPR034187">
    <property type="entry name" value="Peptidases_S8_5"/>
</dbReference>
<dbReference type="InterPro" id="IPR015500">
    <property type="entry name" value="Peptidase_S8_subtilisin-rel"/>
</dbReference>
<evidence type="ECO:0000256" key="3">
    <source>
        <dbReference type="ARBA" id="ARBA00022670"/>
    </source>
</evidence>
<dbReference type="InterPro" id="IPR050131">
    <property type="entry name" value="Peptidase_S8_subtilisin-like"/>
</dbReference>
<name>A0A9P6XE84_RHIOR</name>
<dbReference type="GO" id="GO:0004252">
    <property type="term" value="F:serine-type endopeptidase activity"/>
    <property type="evidence" value="ECO:0007669"/>
    <property type="project" value="UniProtKB-UniRule"/>
</dbReference>
<dbReference type="Gene3D" id="2.60.40.10">
    <property type="entry name" value="Immunoglobulins"/>
    <property type="match status" value="1"/>
</dbReference>
<keyword evidence="14" id="KW-1185">Reference proteome</keyword>
<dbReference type="InterPro" id="IPR013783">
    <property type="entry name" value="Ig-like_fold"/>
</dbReference>
<dbReference type="PROSITE" id="PS00137">
    <property type="entry name" value="SUBTILASE_HIS"/>
    <property type="match status" value="1"/>
</dbReference>
<dbReference type="InterPro" id="IPR010435">
    <property type="entry name" value="C5a/SBT2-like_Fn3"/>
</dbReference>
<evidence type="ECO:0000259" key="12">
    <source>
        <dbReference type="Pfam" id="PF06280"/>
    </source>
</evidence>
<keyword evidence="2" id="KW-0134">Cell wall</keyword>
<feature type="active site" description="Charge relay system" evidence="7 8">
    <location>
        <position position="525"/>
    </location>
</feature>
<evidence type="ECO:0000256" key="1">
    <source>
        <dbReference type="ARBA" id="ARBA00011073"/>
    </source>
</evidence>
<dbReference type="InterPro" id="IPR023828">
    <property type="entry name" value="Peptidase_S8_Ser-AS"/>
</dbReference>
<dbReference type="Gene3D" id="3.50.30.30">
    <property type="match status" value="1"/>
</dbReference>
<reference evidence="13" key="1">
    <citation type="journal article" date="2020" name="Microb. Genom.">
        <title>Genetic diversity of clinical and environmental Mucorales isolates obtained from an investigation of mucormycosis cases among solid organ transplant recipients.</title>
        <authorList>
            <person name="Nguyen M.H."/>
            <person name="Kaul D."/>
            <person name="Muto C."/>
            <person name="Cheng S.J."/>
            <person name="Richter R.A."/>
            <person name="Bruno V.M."/>
            <person name="Liu G."/>
            <person name="Beyhan S."/>
            <person name="Sundermann A.J."/>
            <person name="Mounaud S."/>
            <person name="Pasculle A.W."/>
            <person name="Nierman W.C."/>
            <person name="Driscoll E."/>
            <person name="Cumbie R."/>
            <person name="Clancy C.J."/>
            <person name="Dupont C.L."/>
        </authorList>
    </citation>
    <scope>NUCLEOTIDE SEQUENCE</scope>
    <source>
        <strain evidence="13">GL11</strain>
    </source>
</reference>
<feature type="chain" id="PRO_5040223569" evidence="9">
    <location>
        <begin position="20"/>
        <end position="863"/>
    </location>
</feature>
<dbReference type="SUPFAM" id="SSF52025">
    <property type="entry name" value="PA domain"/>
    <property type="match status" value="1"/>
</dbReference>
<feature type="domain" description="Peptidase S8/S53" evidence="10">
    <location>
        <begin position="147"/>
        <end position="545"/>
    </location>
</feature>
<dbReference type="CDD" id="cd02133">
    <property type="entry name" value="PA_C5a_like"/>
    <property type="match status" value="1"/>
</dbReference>
<dbReference type="GO" id="GO:0006508">
    <property type="term" value="P:proteolysis"/>
    <property type="evidence" value="ECO:0007669"/>
    <property type="project" value="UniProtKB-KW"/>
</dbReference>
<feature type="domain" description="PA" evidence="11">
    <location>
        <begin position="366"/>
        <end position="454"/>
    </location>
</feature>
<evidence type="ECO:0000256" key="8">
    <source>
        <dbReference type="PROSITE-ProRule" id="PRU01240"/>
    </source>
</evidence>
<evidence type="ECO:0000256" key="2">
    <source>
        <dbReference type="ARBA" id="ARBA00022512"/>
    </source>
</evidence>
<keyword evidence="2" id="KW-0964">Secreted</keyword>
<feature type="signal peptide" evidence="9">
    <location>
        <begin position="1"/>
        <end position="19"/>
    </location>
</feature>
<dbReference type="InterPro" id="IPR022398">
    <property type="entry name" value="Peptidase_S8_His-AS"/>
</dbReference>
<dbReference type="Pfam" id="PF06280">
    <property type="entry name" value="fn3_5"/>
    <property type="match status" value="1"/>
</dbReference>
<accession>A0A9P6XE84</accession>
<evidence type="ECO:0000256" key="5">
    <source>
        <dbReference type="ARBA" id="ARBA00022801"/>
    </source>
</evidence>
<evidence type="ECO:0000313" key="14">
    <source>
        <dbReference type="Proteomes" id="UP000716291"/>
    </source>
</evidence>
<dbReference type="InterPro" id="IPR046450">
    <property type="entry name" value="PA_dom_sf"/>
</dbReference>
<dbReference type="Pfam" id="PF02225">
    <property type="entry name" value="PA"/>
    <property type="match status" value="1"/>
</dbReference>
<dbReference type="InterPro" id="IPR003137">
    <property type="entry name" value="PA_domain"/>
</dbReference>
<dbReference type="SUPFAM" id="SSF52743">
    <property type="entry name" value="Subtilisin-like"/>
    <property type="match status" value="1"/>
</dbReference>
<keyword evidence="3 8" id="KW-0645">Protease</keyword>
<dbReference type="PANTHER" id="PTHR43806:SF66">
    <property type="entry name" value="SERIN ENDOPEPTIDASE"/>
    <property type="match status" value="1"/>
</dbReference>
<dbReference type="GO" id="GO:0005615">
    <property type="term" value="C:extracellular space"/>
    <property type="evidence" value="ECO:0007669"/>
    <property type="project" value="TreeGrafter"/>
</dbReference>